<keyword evidence="2" id="KW-0732">Signal</keyword>
<evidence type="ECO:0000256" key="2">
    <source>
        <dbReference type="SAM" id="SignalP"/>
    </source>
</evidence>
<evidence type="ECO:0000313" key="3">
    <source>
        <dbReference type="EMBL" id="GKG99603.1"/>
    </source>
</evidence>
<dbReference type="PANTHER" id="PTHR43649:SF11">
    <property type="entry name" value="ABC TRANSPORTER SUBSTRATE-BINDING PROTEIN YESO-RELATED"/>
    <property type="match status" value="1"/>
</dbReference>
<reference evidence="3" key="1">
    <citation type="submission" date="2022-01" db="EMBL/GenBank/DDBJ databases">
        <title>Novel bile acid biosynthetic pathways are enriched in the microbiome of centenarians.</title>
        <authorList>
            <person name="Sato Y."/>
            <person name="Atarashi K."/>
            <person name="Plichta R.D."/>
            <person name="Arai Y."/>
            <person name="Sasajima S."/>
            <person name="Kearney M.S."/>
            <person name="Suda W."/>
            <person name="Takeshita K."/>
            <person name="Sasaki T."/>
            <person name="Okamoto S."/>
            <person name="Skelly N.A."/>
            <person name="Okamura Y."/>
            <person name="Vlamakis H."/>
            <person name="Li Y."/>
            <person name="Tanoue T."/>
            <person name="Takei H."/>
            <person name="Nittono H."/>
            <person name="Narushima S."/>
            <person name="Irie J."/>
            <person name="Itoh H."/>
            <person name="Moriya K."/>
            <person name="Sugiura Y."/>
            <person name="Suematsu M."/>
            <person name="Moritoki N."/>
            <person name="Shibata S."/>
            <person name="Littman R.D."/>
            <person name="Fischbach A.M."/>
            <person name="Uwamino Y."/>
            <person name="Inoue T."/>
            <person name="Honda A."/>
            <person name="Hattori M."/>
            <person name="Murai T."/>
            <person name="Xavier J.R."/>
            <person name="Hirose N."/>
            <person name="Honda K."/>
        </authorList>
    </citation>
    <scope>NUCLEOTIDE SEQUENCE</scope>
    <source>
        <strain evidence="3">CE91-St55</strain>
    </source>
</reference>
<dbReference type="PROSITE" id="PS51257">
    <property type="entry name" value="PROKAR_LIPOPROTEIN"/>
    <property type="match status" value="1"/>
</dbReference>
<dbReference type="Pfam" id="PF13416">
    <property type="entry name" value="SBP_bac_8"/>
    <property type="match status" value="1"/>
</dbReference>
<dbReference type="AlphaFoldDB" id="A0A413LSI7"/>
<proteinExistence type="predicted"/>
<protein>
    <submittedName>
        <fullName evidence="3">ABC transporter substrate-binding protein YesO</fullName>
    </submittedName>
</protein>
<sequence>MKRKGLALTMAAVMALSVAGCSSKPDTAETEKQSVSSTQEAQADASTEAVSSAAEGEPVTLKLFWWGNQVRNDLTQQVIDLYMKDNPNVTIMPEFTDWNGYWDKLATSTAGGNMPDIIQMDYRYLEKYVSSNSLANLSEFIDNGTIKTDKIPESVIESGSINGTCYAISLGSNAPAIYYDKEIVDKAGVTIPDQMTIEELYEIGQTIYEKTGALTYYDGGYVLMGEIARSYGSHLWDELEAGDETTVKKDFEYIKKFSDAEFSISQELLVEKNPKVVETKPIIDGTVWNDFSFSNQYSAMVTAAGRDFGMSMYPTTEGATQQPIYLKPSQFFSVAETSQYKEEAAKFVDWITNSVEANEILQGERGVPVNTDVQEAIKGTLDSANAQVFDFVAKVGEVATPVDAPDPEGSSDVTTKLDTYVENIRDGSMDVETAAKEFTEYAKKTLEEAKQ</sequence>
<evidence type="ECO:0000256" key="1">
    <source>
        <dbReference type="SAM" id="MobiDB-lite"/>
    </source>
</evidence>
<dbReference type="Proteomes" id="UP001055091">
    <property type="component" value="Unassembled WGS sequence"/>
</dbReference>
<dbReference type="InterPro" id="IPR006059">
    <property type="entry name" value="SBP"/>
</dbReference>
<dbReference type="EMBL" id="BQNJ01000001">
    <property type="protein sequence ID" value="GKG99603.1"/>
    <property type="molecule type" value="Genomic_DNA"/>
</dbReference>
<feature type="chain" id="PRO_5043927001" evidence="2">
    <location>
        <begin position="20"/>
        <end position="451"/>
    </location>
</feature>
<evidence type="ECO:0000313" key="4">
    <source>
        <dbReference type="Proteomes" id="UP001055091"/>
    </source>
</evidence>
<name>A0A413LSI7_9FIRM</name>
<feature type="region of interest" description="Disordered" evidence="1">
    <location>
        <begin position="23"/>
        <end position="52"/>
    </location>
</feature>
<feature type="compositionally biased region" description="Polar residues" evidence="1">
    <location>
        <begin position="33"/>
        <end position="50"/>
    </location>
</feature>
<dbReference type="Gene3D" id="3.40.190.10">
    <property type="entry name" value="Periplasmic binding protein-like II"/>
    <property type="match status" value="2"/>
</dbReference>
<dbReference type="InterPro" id="IPR050490">
    <property type="entry name" value="Bact_solute-bd_prot1"/>
</dbReference>
<gene>
    <name evidence="3" type="primary">yesO_2</name>
    <name evidence="3" type="ORF">CE91St55_15850</name>
</gene>
<accession>A0A413LSI7</accession>
<organism evidence="3 4">
    <name type="scientific">Hungatella hathewayi</name>
    <dbReference type="NCBI Taxonomy" id="154046"/>
    <lineage>
        <taxon>Bacteria</taxon>
        <taxon>Bacillati</taxon>
        <taxon>Bacillota</taxon>
        <taxon>Clostridia</taxon>
        <taxon>Lachnospirales</taxon>
        <taxon>Lachnospiraceae</taxon>
        <taxon>Hungatella</taxon>
    </lineage>
</organism>
<feature type="signal peptide" evidence="2">
    <location>
        <begin position="1"/>
        <end position="19"/>
    </location>
</feature>
<dbReference type="SUPFAM" id="SSF53850">
    <property type="entry name" value="Periplasmic binding protein-like II"/>
    <property type="match status" value="1"/>
</dbReference>
<dbReference type="RefSeq" id="WP_118041320.1">
    <property type="nucleotide sequence ID" value="NZ_BQNJ01000001.1"/>
</dbReference>
<dbReference type="PANTHER" id="PTHR43649">
    <property type="entry name" value="ARABINOSE-BINDING PROTEIN-RELATED"/>
    <property type="match status" value="1"/>
</dbReference>
<comment type="caution">
    <text evidence="3">The sequence shown here is derived from an EMBL/GenBank/DDBJ whole genome shotgun (WGS) entry which is preliminary data.</text>
</comment>